<dbReference type="Proteomes" id="UP001154282">
    <property type="component" value="Unassembled WGS sequence"/>
</dbReference>
<feature type="non-terminal residue" evidence="1">
    <location>
        <position position="1"/>
    </location>
</feature>
<comment type="caution">
    <text evidence="1">The sequence shown here is derived from an EMBL/GenBank/DDBJ whole genome shotgun (WGS) entry which is preliminary data.</text>
</comment>
<dbReference type="EMBL" id="CAMGYJ010000002">
    <property type="protein sequence ID" value="CAI0383787.1"/>
    <property type="molecule type" value="Genomic_DNA"/>
</dbReference>
<reference evidence="1" key="1">
    <citation type="submission" date="2022-08" db="EMBL/GenBank/DDBJ databases">
        <authorList>
            <person name="Gutierrez-Valencia J."/>
        </authorList>
    </citation>
    <scope>NUCLEOTIDE SEQUENCE</scope>
</reference>
<evidence type="ECO:0000313" key="2">
    <source>
        <dbReference type="Proteomes" id="UP001154282"/>
    </source>
</evidence>
<sequence length="127" mass="13971">PETLFPPNSTDKERVVAGQREKDEAIVSCVVHQSRSARAAGERGHEQNTIEDIAITGLLLRRCNSDYGPSSCCYMLAGGTLQPIEEAAERLFPWLPYDQLYFFSCGLTIPPPSIFPLQFLIALLASG</sequence>
<accession>A0AAV0HEX9</accession>
<gene>
    <name evidence="1" type="ORF">LITE_LOCUS4146</name>
</gene>
<name>A0AAV0HEX9_9ROSI</name>
<keyword evidence="2" id="KW-1185">Reference proteome</keyword>
<evidence type="ECO:0000313" key="1">
    <source>
        <dbReference type="EMBL" id="CAI0383787.1"/>
    </source>
</evidence>
<organism evidence="1 2">
    <name type="scientific">Linum tenue</name>
    <dbReference type="NCBI Taxonomy" id="586396"/>
    <lineage>
        <taxon>Eukaryota</taxon>
        <taxon>Viridiplantae</taxon>
        <taxon>Streptophyta</taxon>
        <taxon>Embryophyta</taxon>
        <taxon>Tracheophyta</taxon>
        <taxon>Spermatophyta</taxon>
        <taxon>Magnoliopsida</taxon>
        <taxon>eudicotyledons</taxon>
        <taxon>Gunneridae</taxon>
        <taxon>Pentapetalae</taxon>
        <taxon>rosids</taxon>
        <taxon>fabids</taxon>
        <taxon>Malpighiales</taxon>
        <taxon>Linaceae</taxon>
        <taxon>Linum</taxon>
    </lineage>
</organism>
<dbReference type="AlphaFoldDB" id="A0AAV0HEX9"/>
<protein>
    <submittedName>
        <fullName evidence="1">Uncharacterized protein</fullName>
    </submittedName>
</protein>
<proteinExistence type="predicted"/>